<evidence type="ECO:0000256" key="3">
    <source>
        <dbReference type="ARBA" id="ARBA00022727"/>
    </source>
</evidence>
<keyword evidence="3 8" id="KW-0545">Nucleotide biosynthesis</keyword>
<dbReference type="PANTHER" id="PTHR10344">
    <property type="entry name" value="THYMIDYLATE KINASE"/>
    <property type="match status" value="1"/>
</dbReference>
<protein>
    <recommendedName>
        <fullName evidence="8">Thymidylate kinase</fullName>
        <ecNumber evidence="8">2.7.4.9</ecNumber>
    </recommendedName>
    <alternativeName>
        <fullName evidence="8">dTMP kinase</fullName>
    </alternativeName>
</protein>
<dbReference type="OrthoDB" id="9774907at2"/>
<evidence type="ECO:0000256" key="8">
    <source>
        <dbReference type="HAMAP-Rule" id="MF_00165"/>
    </source>
</evidence>
<dbReference type="EMBL" id="RAVZ01000038">
    <property type="protein sequence ID" value="RKG91824.1"/>
    <property type="molecule type" value="Genomic_DNA"/>
</dbReference>
<dbReference type="GO" id="GO:0006233">
    <property type="term" value="P:dTDP biosynthetic process"/>
    <property type="evidence" value="ECO:0007669"/>
    <property type="project" value="InterPro"/>
</dbReference>
<dbReference type="InterPro" id="IPR039430">
    <property type="entry name" value="Thymidylate_kin-like_dom"/>
</dbReference>
<feature type="binding site" evidence="8">
    <location>
        <begin position="7"/>
        <end position="14"/>
    </location>
    <ligand>
        <name>ATP</name>
        <dbReference type="ChEBI" id="CHEBI:30616"/>
    </ligand>
</feature>
<evidence type="ECO:0000256" key="5">
    <source>
        <dbReference type="ARBA" id="ARBA00022777"/>
    </source>
</evidence>
<dbReference type="NCBIfam" id="TIGR00041">
    <property type="entry name" value="DTMP_kinase"/>
    <property type="match status" value="1"/>
</dbReference>
<comment type="similarity">
    <text evidence="1 8">Belongs to the thymidylate kinase family.</text>
</comment>
<sequence>MFIDFEGIDGSGKTTLSNLLTARLKRLGYKVTHAREGGELQSPTARRIRELTRDSKLLEMGPRAEFFLNLARDAQQLEEVIAPSLKRGEVCVTDRYLYSQLALTAGGRGLKENALLPACELASQGLWPDLVILVDVDPELARLRKRLGKLQSGRANDTDSRKGLVGAGLAVRVREAFLEQARKDPARWIILENNDQPLRVLEQRLVEAVVARLEGREQPVQRLVPAPAPPLPGEASVDDVEQRFFHALDGLEAREPQLAVWLLNGIPGLPAHQRRLTYAERLPGLVARSLTGLDDDTAWTLRDVLMASVPVDVAEGLGLVTSPRSHALRQRLYARAPGEVLEGLKRQDSPQAWALRERGMKDGHLGAVLLGLAGVDGEESWVVREAGMQRKLYAEVARSLGGLATERADALREVLLKHDRLAVLKSTTGLETPLAVGLREQLEKGALKLVLRSLTGVDTPRAWEMRERGAPLTKEALDSVDGMDSPRAWKLRASAARRWPATVVSSMRGLPLVAETRALLERVLSEQAGKLPVLRNAYAVVAQARTLEQAGRTVRPTVETSATELGRQEA</sequence>
<comment type="catalytic activity">
    <reaction evidence="7 8">
        <text>dTMP + ATP = dTDP + ADP</text>
        <dbReference type="Rhea" id="RHEA:13517"/>
        <dbReference type="ChEBI" id="CHEBI:30616"/>
        <dbReference type="ChEBI" id="CHEBI:58369"/>
        <dbReference type="ChEBI" id="CHEBI:63528"/>
        <dbReference type="ChEBI" id="CHEBI:456216"/>
        <dbReference type="EC" id="2.7.4.9"/>
    </reaction>
</comment>
<dbReference type="GO" id="GO:0005829">
    <property type="term" value="C:cytosol"/>
    <property type="evidence" value="ECO:0007669"/>
    <property type="project" value="TreeGrafter"/>
</dbReference>
<feature type="domain" description="Thymidylate kinase-like" evidence="9">
    <location>
        <begin position="5"/>
        <end position="196"/>
    </location>
</feature>
<evidence type="ECO:0000256" key="6">
    <source>
        <dbReference type="ARBA" id="ARBA00022840"/>
    </source>
</evidence>
<dbReference type="GO" id="GO:0006235">
    <property type="term" value="P:dTTP biosynthetic process"/>
    <property type="evidence" value="ECO:0007669"/>
    <property type="project" value="UniProtKB-UniRule"/>
</dbReference>
<dbReference type="HAMAP" id="MF_00165">
    <property type="entry name" value="Thymidylate_kinase"/>
    <property type="match status" value="1"/>
</dbReference>
<name>A0A3A8JHM7_9BACT</name>
<dbReference type="AlphaFoldDB" id="A0A3A8JHM7"/>
<dbReference type="Pfam" id="PF02223">
    <property type="entry name" value="Thymidylate_kin"/>
    <property type="match status" value="1"/>
</dbReference>
<dbReference type="GO" id="GO:0006227">
    <property type="term" value="P:dUDP biosynthetic process"/>
    <property type="evidence" value="ECO:0007669"/>
    <property type="project" value="TreeGrafter"/>
</dbReference>
<comment type="caution">
    <text evidence="10">The sequence shown here is derived from an EMBL/GenBank/DDBJ whole genome shotgun (WGS) entry which is preliminary data.</text>
</comment>
<keyword evidence="11" id="KW-1185">Reference proteome</keyword>
<evidence type="ECO:0000259" key="9">
    <source>
        <dbReference type="Pfam" id="PF02223"/>
    </source>
</evidence>
<reference evidence="11" key="1">
    <citation type="submission" date="2018-09" db="EMBL/GenBank/DDBJ databases">
        <authorList>
            <person name="Livingstone P.G."/>
            <person name="Whitworth D.E."/>
        </authorList>
    </citation>
    <scope>NUCLEOTIDE SEQUENCE [LARGE SCALE GENOMIC DNA]</scope>
    <source>
        <strain evidence="11">CA054A</strain>
    </source>
</reference>
<evidence type="ECO:0000313" key="11">
    <source>
        <dbReference type="Proteomes" id="UP000268094"/>
    </source>
</evidence>
<dbReference type="CDD" id="cd01672">
    <property type="entry name" value="TMPK"/>
    <property type="match status" value="1"/>
</dbReference>
<accession>A0A3A8JHM7</accession>
<dbReference type="RefSeq" id="WP_120540068.1">
    <property type="nucleotide sequence ID" value="NZ_RAVZ01000038.1"/>
</dbReference>
<dbReference type="PANTHER" id="PTHR10344:SF4">
    <property type="entry name" value="UMP-CMP KINASE 2, MITOCHONDRIAL"/>
    <property type="match status" value="1"/>
</dbReference>
<evidence type="ECO:0000313" key="10">
    <source>
        <dbReference type="EMBL" id="RKG91824.1"/>
    </source>
</evidence>
<dbReference type="EC" id="2.7.4.9" evidence="8"/>
<evidence type="ECO:0000256" key="1">
    <source>
        <dbReference type="ARBA" id="ARBA00009776"/>
    </source>
</evidence>
<dbReference type="GO" id="GO:0005524">
    <property type="term" value="F:ATP binding"/>
    <property type="evidence" value="ECO:0007669"/>
    <property type="project" value="UniProtKB-UniRule"/>
</dbReference>
<keyword evidence="6 8" id="KW-0067">ATP-binding</keyword>
<dbReference type="InterPro" id="IPR027417">
    <property type="entry name" value="P-loop_NTPase"/>
</dbReference>
<dbReference type="InterPro" id="IPR018094">
    <property type="entry name" value="Thymidylate_kinase"/>
</dbReference>
<keyword evidence="5 8" id="KW-0418">Kinase</keyword>
<dbReference type="Gene3D" id="3.40.50.300">
    <property type="entry name" value="P-loop containing nucleotide triphosphate hydrolases"/>
    <property type="match status" value="1"/>
</dbReference>
<dbReference type="GO" id="GO:0004798">
    <property type="term" value="F:dTMP kinase activity"/>
    <property type="evidence" value="ECO:0007669"/>
    <property type="project" value="UniProtKB-UniRule"/>
</dbReference>
<dbReference type="Proteomes" id="UP000268094">
    <property type="component" value="Unassembled WGS sequence"/>
</dbReference>
<proteinExistence type="inferred from homology"/>
<organism evidence="10 11">
    <name type="scientific">Corallococcus terminator</name>
    <dbReference type="NCBI Taxonomy" id="2316733"/>
    <lineage>
        <taxon>Bacteria</taxon>
        <taxon>Pseudomonadati</taxon>
        <taxon>Myxococcota</taxon>
        <taxon>Myxococcia</taxon>
        <taxon>Myxococcales</taxon>
        <taxon>Cystobacterineae</taxon>
        <taxon>Myxococcaceae</taxon>
        <taxon>Corallococcus</taxon>
    </lineage>
</organism>
<evidence type="ECO:0000256" key="4">
    <source>
        <dbReference type="ARBA" id="ARBA00022741"/>
    </source>
</evidence>
<comment type="function">
    <text evidence="8">Phosphorylation of dTMP to form dTDP in both de novo and salvage pathways of dTTP synthesis.</text>
</comment>
<dbReference type="SUPFAM" id="SSF52540">
    <property type="entry name" value="P-loop containing nucleoside triphosphate hydrolases"/>
    <property type="match status" value="1"/>
</dbReference>
<evidence type="ECO:0000256" key="7">
    <source>
        <dbReference type="ARBA" id="ARBA00048743"/>
    </source>
</evidence>
<keyword evidence="4 8" id="KW-0547">Nucleotide-binding</keyword>
<gene>
    <name evidence="8 10" type="primary">tmk</name>
    <name evidence="10" type="ORF">D7V88_08295</name>
</gene>
<keyword evidence="2 8" id="KW-0808">Transferase</keyword>
<evidence type="ECO:0000256" key="2">
    <source>
        <dbReference type="ARBA" id="ARBA00022679"/>
    </source>
</evidence>